<dbReference type="InterPro" id="IPR025428">
    <property type="entry name" value="Spore_YhaL"/>
</dbReference>
<name>A0A2P8HG27_9BACI</name>
<organism evidence="2 3">
    <name type="scientific">Salsuginibacillus halophilus</name>
    <dbReference type="NCBI Taxonomy" id="517424"/>
    <lineage>
        <taxon>Bacteria</taxon>
        <taxon>Bacillati</taxon>
        <taxon>Bacillota</taxon>
        <taxon>Bacilli</taxon>
        <taxon>Bacillales</taxon>
        <taxon>Bacillaceae</taxon>
        <taxon>Salsuginibacillus</taxon>
    </lineage>
</organism>
<dbReference type="EMBL" id="PYAV01000007">
    <property type="protein sequence ID" value="PSL45163.1"/>
    <property type="molecule type" value="Genomic_DNA"/>
</dbReference>
<proteinExistence type="predicted"/>
<feature type="transmembrane region" description="Helical" evidence="1">
    <location>
        <begin position="33"/>
        <end position="52"/>
    </location>
</feature>
<protein>
    <submittedName>
        <fullName evidence="2">Sporulation protein YhaL</fullName>
    </submittedName>
</protein>
<reference evidence="2 3" key="1">
    <citation type="submission" date="2018-03" db="EMBL/GenBank/DDBJ databases">
        <title>Genomic Encyclopedia of Type Strains, Phase III (KMG-III): the genomes of soil and plant-associated and newly described type strains.</title>
        <authorList>
            <person name="Whitman W."/>
        </authorList>
    </citation>
    <scope>NUCLEOTIDE SEQUENCE [LARGE SCALE GENOMIC DNA]</scope>
    <source>
        <strain evidence="2 3">CGMCC 1.07653</strain>
    </source>
</reference>
<keyword evidence="1" id="KW-0472">Membrane</keyword>
<evidence type="ECO:0000313" key="3">
    <source>
        <dbReference type="Proteomes" id="UP000242310"/>
    </source>
</evidence>
<comment type="caution">
    <text evidence="2">The sequence shown here is derived from an EMBL/GenBank/DDBJ whole genome shotgun (WGS) entry which is preliminary data.</text>
</comment>
<keyword evidence="3" id="KW-1185">Reference proteome</keyword>
<keyword evidence="1" id="KW-1133">Transmembrane helix</keyword>
<gene>
    <name evidence="2" type="ORF">B0H94_107168</name>
</gene>
<dbReference type="RefSeq" id="WP_106588810.1">
    <property type="nucleotide sequence ID" value="NZ_PYAV01000007.1"/>
</dbReference>
<sequence>MDKRTKRFLGTSVVLFVLLVAFQRFTPNAFLGQPLWVYVAAAAALGSGWMWLRTRAEEQKEDSQWIEQEGRIYIRRMEAEKERRQMNER</sequence>
<dbReference type="AlphaFoldDB" id="A0A2P8HG27"/>
<dbReference type="Proteomes" id="UP000242310">
    <property type="component" value="Unassembled WGS sequence"/>
</dbReference>
<dbReference type="Pfam" id="PF14147">
    <property type="entry name" value="Spore_YhaL"/>
    <property type="match status" value="1"/>
</dbReference>
<evidence type="ECO:0000313" key="2">
    <source>
        <dbReference type="EMBL" id="PSL45163.1"/>
    </source>
</evidence>
<evidence type="ECO:0000256" key="1">
    <source>
        <dbReference type="SAM" id="Phobius"/>
    </source>
</evidence>
<dbReference type="OrthoDB" id="2454520at2"/>
<keyword evidence="1" id="KW-0812">Transmembrane</keyword>
<accession>A0A2P8HG27</accession>